<evidence type="ECO:0000313" key="2">
    <source>
        <dbReference type="Proteomes" id="UP000178912"/>
    </source>
</evidence>
<dbReference type="AlphaFoldDB" id="A0A1E1JUN1"/>
<name>A0A1E1JUN1_9HELO</name>
<reference evidence="2" key="1">
    <citation type="submission" date="2016-03" db="EMBL/GenBank/DDBJ databases">
        <authorList>
            <person name="Guldener U."/>
        </authorList>
    </citation>
    <scope>NUCLEOTIDE SEQUENCE [LARGE SCALE GENOMIC DNA]</scope>
    <source>
        <strain evidence="2">04CH-RAC-A.6.1</strain>
    </source>
</reference>
<evidence type="ECO:0000313" key="1">
    <source>
        <dbReference type="EMBL" id="CZS89625.1"/>
    </source>
</evidence>
<dbReference type="Proteomes" id="UP000178912">
    <property type="component" value="Unassembled WGS sequence"/>
</dbReference>
<dbReference type="EMBL" id="FJUX01000003">
    <property type="protein sequence ID" value="CZS89625.1"/>
    <property type="molecule type" value="Genomic_DNA"/>
</dbReference>
<protein>
    <submittedName>
        <fullName evidence="1">Uncharacterized protein</fullName>
    </submittedName>
</protein>
<gene>
    <name evidence="1" type="ORF">RAG0_00949</name>
</gene>
<keyword evidence="2" id="KW-1185">Reference proteome</keyword>
<organism evidence="1 2">
    <name type="scientific">Rhynchosporium agropyri</name>
    <dbReference type="NCBI Taxonomy" id="914238"/>
    <lineage>
        <taxon>Eukaryota</taxon>
        <taxon>Fungi</taxon>
        <taxon>Dikarya</taxon>
        <taxon>Ascomycota</taxon>
        <taxon>Pezizomycotina</taxon>
        <taxon>Leotiomycetes</taxon>
        <taxon>Helotiales</taxon>
        <taxon>Ploettnerulaceae</taxon>
        <taxon>Rhynchosporium</taxon>
    </lineage>
</organism>
<proteinExistence type="predicted"/>
<sequence length="133" mass="14578">MLSFGGSDKPPANLRYSSQGEVIDVERDSQLPDSHAEFPRFTVGYSSETLTRAPPYCVRSTRAGIDYVDVLAHGVLTPATGGLYNCSTFNFEIYLEVYGGCMVDQWRCNSSMGVLYYSAALRASDLSLAFGFC</sequence>
<accession>A0A1E1JUN1</accession>